<dbReference type="InterPro" id="IPR011049">
    <property type="entry name" value="Serralysin-like_metalloprot_C"/>
</dbReference>
<evidence type="ECO:0000256" key="3">
    <source>
        <dbReference type="ARBA" id="ARBA00005848"/>
    </source>
</evidence>
<evidence type="ECO:0000259" key="13">
    <source>
        <dbReference type="Pfam" id="PF05658"/>
    </source>
</evidence>
<feature type="region of interest" description="Disordered" evidence="11">
    <location>
        <begin position="3458"/>
        <end position="3511"/>
    </location>
</feature>
<dbReference type="Pfam" id="PF05658">
    <property type="entry name" value="YadA_head"/>
    <property type="match status" value="6"/>
</dbReference>
<evidence type="ECO:0000259" key="12">
    <source>
        <dbReference type="Pfam" id="PF03895"/>
    </source>
</evidence>
<name>A0ABY4DZS4_9NEIS</name>
<keyword evidence="8" id="KW-0653">Protein transport</keyword>
<feature type="domain" description="Trimeric autotransporter adhesin YadA-like head" evidence="13">
    <location>
        <begin position="39"/>
        <end position="61"/>
    </location>
</feature>
<keyword evidence="6" id="KW-0812">Transmembrane</keyword>
<evidence type="ECO:0000256" key="2">
    <source>
        <dbReference type="ARBA" id="ARBA00004442"/>
    </source>
</evidence>
<feature type="domain" description="Trimeric autotransporter adhesin YadA-like stalk" evidence="14">
    <location>
        <begin position="3607"/>
        <end position="3647"/>
    </location>
</feature>
<feature type="domain" description="Trimeric autotransporter adhesin YadA-like stalk" evidence="14">
    <location>
        <begin position="3254"/>
        <end position="3295"/>
    </location>
</feature>
<evidence type="ECO:0000256" key="8">
    <source>
        <dbReference type="ARBA" id="ARBA00022927"/>
    </source>
</evidence>
<accession>A0ABY4DZS4</accession>
<evidence type="ECO:0000256" key="5">
    <source>
        <dbReference type="ARBA" id="ARBA00022452"/>
    </source>
</evidence>
<keyword evidence="4" id="KW-0813">Transport</keyword>
<keyword evidence="9" id="KW-0472">Membrane</keyword>
<dbReference type="Gene3D" id="2.150.10.10">
    <property type="entry name" value="Serralysin-like metalloprotease, C-terminal"/>
    <property type="match status" value="7"/>
</dbReference>
<evidence type="ECO:0000256" key="6">
    <source>
        <dbReference type="ARBA" id="ARBA00022692"/>
    </source>
</evidence>
<feature type="domain" description="Trimeric autotransporter adhesin YadA-like stalk" evidence="14">
    <location>
        <begin position="451"/>
        <end position="492"/>
    </location>
</feature>
<keyword evidence="5" id="KW-1134">Transmembrane beta strand</keyword>
<feature type="domain" description="Trimeric autotransporter adhesin YadA-like stalk" evidence="14">
    <location>
        <begin position="1227"/>
        <end position="1267"/>
    </location>
</feature>
<dbReference type="SUPFAM" id="SSF54523">
    <property type="entry name" value="Pili subunits"/>
    <property type="match status" value="1"/>
</dbReference>
<keyword evidence="7" id="KW-0732">Signal</keyword>
<feature type="domain" description="Trimeric autotransporter adhesin YadA-like stalk" evidence="14">
    <location>
        <begin position="807"/>
        <end position="840"/>
    </location>
</feature>
<comment type="similarity">
    <text evidence="3">Belongs to the autotransporter-2 (AT-2) (TC 1.B.40) family.</text>
</comment>
<dbReference type="Gene3D" id="1.20.5.170">
    <property type="match status" value="4"/>
</dbReference>
<feature type="domain" description="Trimeric autotransporter adhesin YadA-like stalk" evidence="14">
    <location>
        <begin position="1026"/>
        <end position="1066"/>
    </location>
</feature>
<dbReference type="EMBL" id="CP091511">
    <property type="protein sequence ID" value="UOO88611.1"/>
    <property type="molecule type" value="Genomic_DNA"/>
</dbReference>
<evidence type="ECO:0000313" key="15">
    <source>
        <dbReference type="EMBL" id="UOO88611.1"/>
    </source>
</evidence>
<feature type="domain" description="Trimeric autotransporter adhesin YadA-like head" evidence="13">
    <location>
        <begin position="94"/>
        <end position="117"/>
    </location>
</feature>
<feature type="domain" description="Trimeric autotransporter adhesin YadA-like stalk" evidence="14">
    <location>
        <begin position="1776"/>
        <end position="1813"/>
    </location>
</feature>
<evidence type="ECO:0000256" key="7">
    <source>
        <dbReference type="ARBA" id="ARBA00022729"/>
    </source>
</evidence>
<feature type="compositionally biased region" description="Polar residues" evidence="11">
    <location>
        <begin position="3462"/>
        <end position="3476"/>
    </location>
</feature>
<dbReference type="SUPFAM" id="SSF101967">
    <property type="entry name" value="Adhesin YadA, collagen-binding domain"/>
    <property type="match status" value="6"/>
</dbReference>
<dbReference type="CDD" id="cd12820">
    <property type="entry name" value="LbR_YadA-like"/>
    <property type="match status" value="2"/>
</dbReference>
<organism evidence="15 16">
    <name type="scientific">Vitreoscilla massiliensis</name>
    <dbReference type="NCBI Taxonomy" id="1689272"/>
    <lineage>
        <taxon>Bacteria</taxon>
        <taxon>Pseudomonadati</taxon>
        <taxon>Pseudomonadota</taxon>
        <taxon>Betaproteobacteria</taxon>
        <taxon>Neisseriales</taxon>
        <taxon>Neisseriaceae</taxon>
        <taxon>Vitreoscilla</taxon>
    </lineage>
</organism>
<reference evidence="15 16" key="1">
    <citation type="journal article" date="2022" name="Res Sq">
        <title>Evolution of multicellular longitudinally dividing oral cavity symbionts (Neisseriaceae).</title>
        <authorList>
            <person name="Nyongesa S."/>
            <person name="Weber P."/>
            <person name="Bernet E."/>
            <person name="Pullido F."/>
            <person name="Nieckarz M."/>
            <person name="Delaby M."/>
            <person name="Nieves C."/>
            <person name="Viehboeck T."/>
            <person name="Krause N."/>
            <person name="Rivera-Millot A."/>
            <person name="Nakamura A."/>
            <person name="Vischer N."/>
            <person name="VanNieuwenhze M."/>
            <person name="Brun Y."/>
            <person name="Cava F."/>
            <person name="Bulgheresi S."/>
            <person name="Veyrier F."/>
        </authorList>
    </citation>
    <scope>NUCLEOTIDE SEQUENCE [LARGE SCALE GENOMIC DNA]</scope>
    <source>
        <strain evidence="15 16">SN4</strain>
    </source>
</reference>
<gene>
    <name evidence="15" type="ORF">LVJ82_14230</name>
</gene>
<feature type="domain" description="Trimeric autotransporter adhesin YadA-like stalk" evidence="14">
    <location>
        <begin position="2127"/>
        <end position="2159"/>
    </location>
</feature>
<feature type="domain" description="Trimeric autotransporter adhesin YadA-like stalk" evidence="14">
    <location>
        <begin position="2303"/>
        <end position="2335"/>
    </location>
</feature>
<sequence length="3785" mass="375894">MGDSAQALGDRSTALGYGARVDAGTGQSIAIGSMSQAAGDQSTAIGNDTRASGDSSVAIGGDDVNSVIDKFGAEYTALTGTTLIKSQWTSTESKGGGSVAVGVQSQAIGNFSTAIGMTSKTEGSGSVAIGARSQGLDKGATTIGTASQATAQQAVAIGMNSAATAKNATAIGSGGNTPATATKATADGAIAIGGNSVKGSQATGKNAIAIGGQSVASVDNAVAIGAGSSSTHSNSVALGVNSVADGAHIGDAAYQPLDADGNPVAVAGTAMGEVSIGKAGSERRITNMAAGSADTDGVNVSQLKAVNSALTSKMDVLGNNITTLGSKVNTMQTSISTLEQGWKLQSDGDAATAVKAGNTVAINSGSNMDVSRTGNTITIATAKDMTLNSVSFSDTAGNNSVLNAGGLKVSNSKTGNSVNYGSDALTFTKDGNTANAVSVGSNGISAGNQAISNVGNGALTATSKEAVNGSQLYQTNQVLNQTTQQVSQNTSDIAHLSQGWKLQSDGDAASSVLAGDTVQINSGKNIDVSRNGNTLTIATADDLNLNSVTLQDASGNNSVLTGSGLNVSNSAGNSAQYGADSLVFNPDTANAVSIGNAGINAGNQKITNVADGAISSSSKDAINGSQLYNIQQEVQEHIKKAEDEAGLLGSLAVQYDSTDKNHITLGGAGASNAVGISNVADGNIAAGSSDAVTGNQLFQPNTQVNQNTNDIAHLSQGWKLQSDGDNASAVLAGDTVQINSGNNIDVSRVGNTLTIATAADLTLNSVTLQDASGNSSVINGNQLVFNPNTANAVSIGNTGVNAGNQTITNVADGAISSSSKEAINGSQLYDIQQEMQEHIKKAEDEAGLLGSLAVQYDSTDKNHITLGGVGAANAVGISNLADGKVEVGSKDAVNGGQLYAVDQKVDQNSADIAHLSQGWRIQSDGDTASSVVAGDTVQFNSGKNIDVSRDGNTLTIATADDLNLNSVSLQDASGTTYGVLDASGLNVSNSSGSEAHYGADQLVFNPGSANAVSVGETGISAGNQTISNVAAGDISSATSTDAVNGGQLYQTNQNIADNKNAIDQLSQGWKLQSDGDVDSSVKAGDTVQINSGNNIDISRVGNTLTIATSDDMVLTSVTTVDGSGKSSILDAGGLQVDSGNGAWASYGAGSSIINDGQGNQTSTNASGTEVQDAAGNTTQVNSKGMVLLNKDGTQLASLNQQQLSFSNGTPGSNVSIGLNGISAGNQKVTNVADGTVGVGSKDAVNGGQLYQTNQNVTNLDNKVADLSQGWNLQSDGDNASAVRAGDTVAINSGKNIDVNRVGNEITINTSDDLVVNSVVAQDADGNTMTLNAEGLVLQDALGNVNVQTASSNILVSNNYSNVTTAMGSNLSDGDNTAQYLVGGTILTNKDGEVTHVTADGMTAFDKNGNTTDYSSNGLVINNAGNTITISNGNINFGGNTLTNVAAGVTAGDAVNKGQLDQVGNSIANALGGSSSYDAATGTVNAGLAVGGTTFNTVQAALDAVNQQANAGWKVSTENGSTYTVAPNDTVDFSNNDGNVVLKNTNGDITVDLAKDVNLGSVTVDDGLGNQTVLNGAGTEVTDALGNNATYGANGVSIADAAGNQTTDIGAGNINVAGNTYNIAIDGNTGEITGLGNTTYDPNNIQADRAATEGQIADLDQQLTNKGFNISANGGAGDTVKLGETVDFSNSDGNIEISNNVDNGIQFKLANAISVQSVTADDGQGNKTVLNTAGTQVEDAQGNSASYGANGISISSAAGNTITIADGNVNFGGNTLSGVGAGVNADDAINKGQLDNLGNNLADNFGGNAQYDGNTITWSNIGGTGANTVDSAIASVNDKVNLGWNAADTAGNTFNVAAGQTVGFVNNDGNINITAAGSSLTFDLANDINVNSVTADDGQGNKTVLNTAGTQVEDAQGNSASYGANGISISSAAGNTITIADSNVNFGGNTLSGVGAGVNADDAINKGQLDNLGNNLADNIFGGNAQYDGNTITWSNIGGTGANTVDSAIASVNDKVNLGWNAADTAGNTFNVAAGQTVGFVNNDGNININAAGSSLTFDLASDINVNSVTADDGQGNKTVLNTAGTQVEDAQGNSATYGANGISISSAAGNTITIADGNVNFSGNTLSGVGAGVNADDAVNKGQLDNLGNNLADNIFGGNAQYDGNTITWSNIGGTGANTVDSAIASVNDKVNLGWNAADTAGNTFNVAAGQTVGFVNTDGNINITAAGSSLTFDLANDINVNSVTADDGQGNKTVLNTAGTQVEDAQGNSASYGANGISISSAAGNTITIADGNVNFGGNTLSGVGAGVNADDAVNKGQLDNLGNNLADNIFGGNAQYDGNTITWSNIGGTGANTVDSAIASVNDKVNLGWNAADTAGNTFNVAAGQTVGFVNNDGNINITAAGSSLTFDLANDINVNSVTADDGQGNKTVLNTAGTQVSDALGNKASYGANGSSFTDFAGNNNISNALGNSLTDIAGNTYSTTAAGSVLTNTAGDKTELTAAGTQVSDALGNNASYGANGISISSAAGNTITIADGNVNFGGNTLSGVGAGVNADDAVNKGQLDNLGNNLADNIFGGNAQYDGNTITWSNIGGTGANTVDDAITTVNSKLNLGWNAADTAGNTFNVAAGQTVGFVNTDGNINITAAGSSLTFDLANDINVNSVTADDGQGNKTVLNTAGTQVSDALGNKASYGANGSSFTDLAGNSNISNALGNSLNDIAGNTYSTTAAGSNLTNAAGDTYATTATGSVLTNTAGDKTELTAAGTQVADALGNNASYGANGISIADAAGNVFTNIGAGNINVAGNTYNIAIDGNTGEITGLSNTKYDPNNIQADRAATEGQIADLDQQLTNKGFNISANGGAGDTVKLGETVDFTNSDGNIEISNNVDNGIQFKLANAISVQSVTADDGQGNKTVLNTAGTQVEDAQGNKASYGANGSSFIDLAGNSNISNALGNTLTDIAGNTYSTNAAGSVLTNAAGDKTELTAAGTQVADALGNNATYGANGISIAEAAGNVSTSIGAGNINVAGNTYNIAIDGNSGEITGLSNTKYDPNNIQADRAATEGQIADLDNKINNAGFNISAQGGAGDTVTVGETVDFASADGNLTVSNDVDNQILLTLSSDLNLSSVTMQDALGNVNYVDATGSRVQDALGNNAFYGAIGNQFTDKAGNSFNSSAAGSNISNAKGDVTNVTASGTQVSDAAGNNANYGATGNTITNAAGDSTNVSAGNITVSNGKGGSVSIGGSGIDAGGNQITNVADGTAAGDAINKGQLDQAISDVNNSIGAANNSGVQYDKNADGTVNKDSITLGGGANGTTITNVADGKVEAGSKDAINGGQLHDALQQMQDNQTNINNDILGITVGPDGKPKLDLDIYDVANQTKTGDLTLTEAINTVNQEGTKYAHTNAADESEEPGLLNKDNNSASAGGKNSSAFGVNAIVDDSATNGLAMGYQSKVGEGATDSVSVGSKTEANGKSSVAMGHGSKANGDNSISIGTGNEVNGDRSGAIGDPSIINGNDSYSIGNNNKIDADNSFVLGNEVSIGKDATDMSKANGATFGGSVGLGNGSSVDAAVGTKNITIGDTTYDFAGSAPVGTISVGSKDAERTITNVAAGRIDASSTDAINGSQLYATNQAVDSLIKGESGPVQYVKDGNGKAQNVLNLKGDADSDAPVTLSNVADGKAANDAVNLGQMQKMGDKINARIDGLEDESRAGVATALAVANLPQVYLPGKSGLAIATGVHKGEVGYALGYSSISEGGNWVFKASATANRMGDVGGGAGLLYMFD</sequence>
<dbReference type="Pfam" id="PF03895">
    <property type="entry name" value="YadA_anchor"/>
    <property type="match status" value="1"/>
</dbReference>
<protein>
    <submittedName>
        <fullName evidence="15">YadA-like family protein</fullName>
    </submittedName>
</protein>
<evidence type="ECO:0000256" key="1">
    <source>
        <dbReference type="ARBA" id="ARBA00004241"/>
    </source>
</evidence>
<evidence type="ECO:0000259" key="14">
    <source>
        <dbReference type="Pfam" id="PF05662"/>
    </source>
</evidence>
<feature type="domain" description="Trimeric autotransporter adhesin YadA-like stalk" evidence="14">
    <location>
        <begin position="1441"/>
        <end position="1476"/>
    </location>
</feature>
<proteinExistence type="inferred from homology"/>
<feature type="domain" description="Trimeric autotransporter adhesin YadA-like stalk" evidence="14">
    <location>
        <begin position="605"/>
        <end position="639"/>
    </location>
</feature>
<dbReference type="InterPro" id="IPR005594">
    <property type="entry name" value="YadA_C"/>
</dbReference>
<feature type="domain" description="Trimeric autotransporter adhesin YadA-like stalk" evidence="14">
    <location>
        <begin position="1951"/>
        <end position="1983"/>
    </location>
</feature>
<evidence type="ECO:0000256" key="10">
    <source>
        <dbReference type="ARBA" id="ARBA00023237"/>
    </source>
</evidence>
<feature type="region of interest" description="Disordered" evidence="11">
    <location>
        <begin position="3407"/>
        <end position="3432"/>
    </location>
</feature>
<feature type="domain" description="Trimeric autotransporter adhesin YadA-like stalk" evidence="14">
    <location>
        <begin position="284"/>
        <end position="321"/>
    </location>
</feature>
<evidence type="ECO:0000256" key="4">
    <source>
        <dbReference type="ARBA" id="ARBA00022448"/>
    </source>
</evidence>
<dbReference type="InterPro" id="IPR008640">
    <property type="entry name" value="Adhesin_Head_dom"/>
</dbReference>
<evidence type="ECO:0000256" key="11">
    <source>
        <dbReference type="SAM" id="MobiDB-lite"/>
    </source>
</evidence>
<evidence type="ECO:0000256" key="9">
    <source>
        <dbReference type="ARBA" id="ARBA00023136"/>
    </source>
</evidence>
<feature type="domain" description="Trimeric autotransporter adhesin YadA-like stalk" evidence="14">
    <location>
        <begin position="676"/>
        <end position="714"/>
    </location>
</feature>
<feature type="domain" description="Trimeric autotransporter adhesin YadA-like stalk" evidence="14">
    <location>
        <begin position="877"/>
        <end position="909"/>
    </location>
</feature>
<keyword evidence="16" id="KW-1185">Reference proteome</keyword>
<feature type="domain" description="Trimeric autotransporter adhesin YadA-like stalk" evidence="14">
    <location>
        <begin position="3674"/>
        <end position="3711"/>
    </location>
</feature>
<evidence type="ECO:0000313" key="16">
    <source>
        <dbReference type="Proteomes" id="UP000832011"/>
    </source>
</evidence>
<feature type="domain" description="Trimeric autotransporter adhesin YadA-like stalk" evidence="14">
    <location>
        <begin position="3318"/>
        <end position="3356"/>
    </location>
</feature>
<dbReference type="Proteomes" id="UP000832011">
    <property type="component" value="Chromosome"/>
</dbReference>
<dbReference type="Gene3D" id="3.30.1300.30">
    <property type="entry name" value="GSPII I/J protein-like"/>
    <property type="match status" value="1"/>
</dbReference>
<dbReference type="InterPro" id="IPR008635">
    <property type="entry name" value="Coiled_stalk_dom"/>
</dbReference>
<feature type="domain" description="Trimeric autotransporter adhesin YadA-like stalk" evidence="14">
    <location>
        <begin position="2547"/>
        <end position="2579"/>
    </location>
</feature>
<dbReference type="InterPro" id="IPR045584">
    <property type="entry name" value="Pilin-like"/>
</dbReference>
<feature type="domain" description="Trimeric autotransporter adhesin YadA-like head" evidence="13">
    <location>
        <begin position="202"/>
        <end position="228"/>
    </location>
</feature>
<feature type="domain" description="Trimeric autotransporter adhesin YadA-like head" evidence="13">
    <location>
        <begin position="3472"/>
        <end position="3497"/>
    </location>
</feature>
<feature type="domain" description="Trimeric autotransporter adhesin YadA-like head" evidence="13">
    <location>
        <begin position="1"/>
        <end position="19"/>
    </location>
</feature>
<feature type="domain" description="Trimeric autotransporter adhesin YadA-like head" evidence="13">
    <location>
        <begin position="149"/>
        <end position="174"/>
    </location>
</feature>
<dbReference type="Gene3D" id="6.20.50.100">
    <property type="match status" value="15"/>
</dbReference>
<keyword evidence="10" id="KW-0998">Cell outer membrane</keyword>
<feature type="compositionally biased region" description="Polar residues" evidence="11">
    <location>
        <begin position="3487"/>
        <end position="3499"/>
    </location>
</feature>
<comment type="subcellular location">
    <subcellularLocation>
        <location evidence="2">Cell outer membrane</location>
    </subcellularLocation>
    <subcellularLocation>
        <location evidence="1">Cell surface</location>
    </subcellularLocation>
</comment>
<dbReference type="Gene3D" id="2.20.70.140">
    <property type="match status" value="1"/>
</dbReference>
<dbReference type="RefSeq" id="WP_244796696.1">
    <property type="nucleotide sequence ID" value="NZ_CP091511.1"/>
</dbReference>
<feature type="domain" description="Trimeric autotransporter adhesin YadA-like C-terminal membrane anchor" evidence="12">
    <location>
        <begin position="3724"/>
        <end position="3784"/>
    </location>
</feature>
<feature type="compositionally biased region" description="Low complexity" evidence="11">
    <location>
        <begin position="3421"/>
        <end position="3432"/>
    </location>
</feature>
<dbReference type="Gene3D" id="6.10.250.2040">
    <property type="match status" value="1"/>
</dbReference>
<dbReference type="Pfam" id="PF05662">
    <property type="entry name" value="YadA_stalk"/>
    <property type="match status" value="18"/>
</dbReference>